<evidence type="ECO:0000313" key="1">
    <source>
        <dbReference type="EMBL" id="CAF5134430.1"/>
    </source>
</evidence>
<proteinExistence type="predicted"/>
<comment type="caution">
    <text evidence="1">The sequence shown here is derived from an EMBL/GenBank/DDBJ whole genome shotgun (WGS) entry which is preliminary data.</text>
</comment>
<dbReference type="EMBL" id="CAJOBI010337348">
    <property type="protein sequence ID" value="CAF5207779.1"/>
    <property type="molecule type" value="Genomic_DNA"/>
</dbReference>
<dbReference type="Proteomes" id="UP000681967">
    <property type="component" value="Unassembled WGS sequence"/>
</dbReference>
<feature type="non-terminal residue" evidence="1">
    <location>
        <position position="72"/>
    </location>
</feature>
<gene>
    <name evidence="1" type="ORF">BYL167_LOCUS69068</name>
    <name evidence="2" type="ORF">SMN809_LOCUS77430</name>
</gene>
<dbReference type="EMBL" id="CAJOBH010249384">
    <property type="protein sequence ID" value="CAF5134430.1"/>
    <property type="molecule type" value="Genomic_DNA"/>
</dbReference>
<dbReference type="InterPro" id="IPR039261">
    <property type="entry name" value="FNR_nucleotide-bd"/>
</dbReference>
<evidence type="ECO:0000313" key="3">
    <source>
        <dbReference type="Proteomes" id="UP000681967"/>
    </source>
</evidence>
<protein>
    <submittedName>
        <fullName evidence="1">Uncharacterized protein</fullName>
    </submittedName>
</protein>
<dbReference type="Proteomes" id="UP000676336">
    <property type="component" value="Unassembled WGS sequence"/>
</dbReference>
<reference evidence="1" key="1">
    <citation type="submission" date="2021-02" db="EMBL/GenBank/DDBJ databases">
        <authorList>
            <person name="Nowell W R."/>
        </authorList>
    </citation>
    <scope>NUCLEOTIDE SEQUENCE</scope>
</reference>
<organism evidence="1 3">
    <name type="scientific">Rotaria magnacalcarata</name>
    <dbReference type="NCBI Taxonomy" id="392030"/>
    <lineage>
        <taxon>Eukaryota</taxon>
        <taxon>Metazoa</taxon>
        <taxon>Spiralia</taxon>
        <taxon>Gnathifera</taxon>
        <taxon>Rotifera</taxon>
        <taxon>Eurotatoria</taxon>
        <taxon>Bdelloidea</taxon>
        <taxon>Philodinida</taxon>
        <taxon>Philodinidae</taxon>
        <taxon>Rotaria</taxon>
    </lineage>
</organism>
<accession>A0A8S3FMK1</accession>
<sequence length="72" mass="8271">MEIEQQRLRQISDKGSLLEFHLYVTSAQSQADLKALNIYLSLDLIGRENSANCDAIDGLRQRTKHGRPDWDQ</sequence>
<name>A0A8S3FMK1_9BILA</name>
<dbReference type="Gene3D" id="3.40.50.80">
    <property type="entry name" value="Nucleotide-binding domain of ferredoxin-NADP reductase (FNR) module"/>
    <property type="match status" value="1"/>
</dbReference>
<evidence type="ECO:0000313" key="2">
    <source>
        <dbReference type="EMBL" id="CAF5207779.1"/>
    </source>
</evidence>
<dbReference type="AlphaFoldDB" id="A0A8S3FMK1"/>